<dbReference type="EMBL" id="JACDTQ010003868">
    <property type="protein sequence ID" value="KAF5912065.1"/>
    <property type="molecule type" value="Genomic_DNA"/>
</dbReference>
<gene>
    <name evidence="1" type="ORF">HPG69_003339</name>
</gene>
<evidence type="ECO:0000313" key="2">
    <source>
        <dbReference type="Proteomes" id="UP000551758"/>
    </source>
</evidence>
<dbReference type="AlphaFoldDB" id="A0A7J7E8E6"/>
<protein>
    <submittedName>
        <fullName evidence="1">Uncharacterized protein</fullName>
    </submittedName>
</protein>
<reference evidence="1 2" key="1">
    <citation type="journal article" date="2020" name="Mol. Biol. Evol.">
        <title>Interspecific Gene Flow and the Evolution of Specialization in Black and White Rhinoceros.</title>
        <authorList>
            <person name="Moodley Y."/>
            <person name="Westbury M.V."/>
            <person name="Russo I.M."/>
            <person name="Gopalakrishnan S."/>
            <person name="Rakotoarivelo A."/>
            <person name="Olsen R.A."/>
            <person name="Prost S."/>
            <person name="Tunstall T."/>
            <person name="Ryder O.A."/>
            <person name="Dalen L."/>
            <person name="Bruford M.W."/>
        </authorList>
    </citation>
    <scope>NUCLEOTIDE SEQUENCE [LARGE SCALE GENOMIC DNA]</scope>
    <source>
        <strain evidence="1">SBR-YM</strain>
        <tissue evidence="1">Skin</tissue>
    </source>
</reference>
<accession>A0A7J7E8E6</accession>
<evidence type="ECO:0000313" key="1">
    <source>
        <dbReference type="EMBL" id="KAF5912065.1"/>
    </source>
</evidence>
<sequence length="115" mass="12814">MWSSWSWGAWASVTGRGSLARLRSQGEPSRSCLGRVGCCAQDFQLPLLSGDCLALNSELHQANFKCCKGGSYLLLVFQICGPIKVRLFSLMAEDDEYEMSVHHVNTSQREKYGCF</sequence>
<name>A0A7J7E8E6_DICBM</name>
<proteinExistence type="predicted"/>
<comment type="caution">
    <text evidence="1">The sequence shown here is derived from an EMBL/GenBank/DDBJ whole genome shotgun (WGS) entry which is preliminary data.</text>
</comment>
<keyword evidence="2" id="KW-1185">Reference proteome</keyword>
<organism evidence="1 2">
    <name type="scientific">Diceros bicornis minor</name>
    <name type="common">South-central black rhinoceros</name>
    <dbReference type="NCBI Taxonomy" id="77932"/>
    <lineage>
        <taxon>Eukaryota</taxon>
        <taxon>Metazoa</taxon>
        <taxon>Chordata</taxon>
        <taxon>Craniata</taxon>
        <taxon>Vertebrata</taxon>
        <taxon>Euteleostomi</taxon>
        <taxon>Mammalia</taxon>
        <taxon>Eutheria</taxon>
        <taxon>Laurasiatheria</taxon>
        <taxon>Perissodactyla</taxon>
        <taxon>Rhinocerotidae</taxon>
        <taxon>Diceros</taxon>
    </lineage>
</organism>
<dbReference type="Proteomes" id="UP000551758">
    <property type="component" value="Unassembled WGS sequence"/>
</dbReference>